<proteinExistence type="predicted"/>
<protein>
    <submittedName>
        <fullName evidence="2">Uncharacterized protein</fullName>
    </submittedName>
</protein>
<evidence type="ECO:0000313" key="3">
    <source>
        <dbReference type="Proteomes" id="UP000036061"/>
    </source>
</evidence>
<evidence type="ECO:0000256" key="1">
    <source>
        <dbReference type="SAM" id="Phobius"/>
    </source>
</evidence>
<organism evidence="2 3">
    <name type="scientific">Brevibacillus brevis</name>
    <name type="common">Bacillus brevis</name>
    <dbReference type="NCBI Taxonomy" id="1393"/>
    <lineage>
        <taxon>Bacteria</taxon>
        <taxon>Bacillati</taxon>
        <taxon>Bacillota</taxon>
        <taxon>Bacilli</taxon>
        <taxon>Bacillales</taxon>
        <taxon>Paenibacillaceae</taxon>
        <taxon>Brevibacillus</taxon>
    </lineage>
</organism>
<sequence length="101" mass="11651">MTEQGGFQLEQQQHQQQWQVNVPENERVMSVKEWMITFLIMMVPVVNLVMYFVWAFGSEGNLNRKNWAKANLLIIGVCIGLYLSVFFLILILAFIGAAVEQ</sequence>
<name>A0A2Z4MS23_BREBE</name>
<dbReference type="AlphaFoldDB" id="A0A2Z4MS23"/>
<keyword evidence="1" id="KW-0472">Membrane</keyword>
<keyword evidence="1" id="KW-0812">Transmembrane</keyword>
<reference evidence="2 3" key="1">
    <citation type="journal article" date="2015" name="Genome Announc.">
        <title>Draft Genome Sequence of Brevibacillus brevis DZQ7, a Plant Growth-Promoting Rhizobacterium with Broad-Spectrum Antimicrobial Activity.</title>
        <authorList>
            <person name="Hou Q."/>
            <person name="Wang C."/>
            <person name="Hou X."/>
            <person name="Xia Z."/>
            <person name="Ye J."/>
            <person name="Liu K."/>
            <person name="Liu H."/>
            <person name="Wang J."/>
            <person name="Guo H."/>
            <person name="Yu X."/>
            <person name="Yang Y."/>
            <person name="Du B."/>
            <person name="Ding Y."/>
        </authorList>
    </citation>
    <scope>NUCLEOTIDE SEQUENCE [LARGE SCALE GENOMIC DNA]</scope>
    <source>
        <strain evidence="2 3">DZQ7</strain>
    </source>
</reference>
<feature type="transmembrane region" description="Helical" evidence="1">
    <location>
        <begin position="74"/>
        <end position="99"/>
    </location>
</feature>
<keyword evidence="1" id="KW-1133">Transmembrane helix</keyword>
<dbReference type="Proteomes" id="UP000036061">
    <property type="component" value="Chromosome"/>
</dbReference>
<feature type="transmembrane region" description="Helical" evidence="1">
    <location>
        <begin position="34"/>
        <end position="54"/>
    </location>
</feature>
<accession>A0A2Z4MS23</accession>
<gene>
    <name evidence="2" type="ORF">AB432_022865</name>
</gene>
<dbReference type="EMBL" id="CP030117">
    <property type="protein sequence ID" value="AWX59294.1"/>
    <property type="molecule type" value="Genomic_DNA"/>
</dbReference>
<evidence type="ECO:0000313" key="2">
    <source>
        <dbReference type="EMBL" id="AWX59294.1"/>
    </source>
</evidence>